<feature type="region of interest" description="Disordered" evidence="2">
    <location>
        <begin position="346"/>
        <end position="380"/>
    </location>
</feature>
<feature type="region of interest" description="Disordered" evidence="2">
    <location>
        <begin position="131"/>
        <end position="216"/>
    </location>
</feature>
<name>A0A8J4WDA3_9TREM</name>
<comment type="caution">
    <text evidence="4">The sequence shown here is derived from an EMBL/GenBank/DDBJ whole genome shotgun (WGS) entry which is preliminary data.</text>
</comment>
<dbReference type="PANTHER" id="PTHR31058">
    <property type="entry name" value="ZINC FINGER C4H2 DOMAIN-CONTAINING PROTEIN"/>
    <property type="match status" value="1"/>
</dbReference>
<proteinExistence type="predicted"/>
<evidence type="ECO:0000313" key="4">
    <source>
        <dbReference type="EMBL" id="KAF5395108.1"/>
    </source>
</evidence>
<reference evidence="4" key="1">
    <citation type="submission" date="2019-05" db="EMBL/GenBank/DDBJ databases">
        <title>Annotation for the trematode Paragonimus heterotremus.</title>
        <authorList>
            <person name="Choi Y.-J."/>
        </authorList>
    </citation>
    <scope>NUCLEOTIDE SEQUENCE</scope>
    <source>
        <strain evidence="4">LC</strain>
    </source>
</reference>
<evidence type="ECO:0000256" key="2">
    <source>
        <dbReference type="SAM" id="MobiDB-lite"/>
    </source>
</evidence>
<feature type="domain" description="C4H2-type" evidence="3">
    <location>
        <begin position="320"/>
        <end position="362"/>
    </location>
</feature>
<feature type="compositionally biased region" description="Polar residues" evidence="2">
    <location>
        <begin position="362"/>
        <end position="380"/>
    </location>
</feature>
<dbReference type="GO" id="GO:0045666">
    <property type="term" value="P:positive regulation of neuron differentiation"/>
    <property type="evidence" value="ECO:0007669"/>
    <property type="project" value="TreeGrafter"/>
</dbReference>
<dbReference type="Pfam" id="PF10146">
    <property type="entry name" value="zf-C4H2"/>
    <property type="match status" value="1"/>
</dbReference>
<feature type="compositionally biased region" description="Polar residues" evidence="2">
    <location>
        <begin position="187"/>
        <end position="216"/>
    </location>
</feature>
<accession>A0A8J4WDA3</accession>
<dbReference type="Proteomes" id="UP000748531">
    <property type="component" value="Unassembled WGS sequence"/>
</dbReference>
<protein>
    <recommendedName>
        <fullName evidence="3">C4H2-type domain-containing protein</fullName>
    </recommendedName>
</protein>
<gene>
    <name evidence="4" type="ORF">PHET_07657</name>
</gene>
<feature type="compositionally biased region" description="Basic and acidic residues" evidence="2">
    <location>
        <begin position="169"/>
        <end position="186"/>
    </location>
</feature>
<dbReference type="InterPro" id="IPR018482">
    <property type="entry name" value="Znf-C4H2"/>
</dbReference>
<evidence type="ECO:0000313" key="5">
    <source>
        <dbReference type="Proteomes" id="UP000748531"/>
    </source>
</evidence>
<dbReference type="PROSITE" id="PS51896">
    <property type="entry name" value="ZF_C4H2"/>
    <property type="match status" value="1"/>
</dbReference>
<dbReference type="PANTHER" id="PTHR31058:SF2">
    <property type="entry name" value="ZINC FINGER C4H2 DOMAIN-CONTAINING PROTEIN"/>
    <property type="match status" value="1"/>
</dbReference>
<keyword evidence="1" id="KW-0175">Coiled coil</keyword>
<dbReference type="InterPro" id="IPR044069">
    <property type="entry name" value="ZF_C4H2"/>
</dbReference>
<dbReference type="AlphaFoldDB" id="A0A8J4WDA3"/>
<dbReference type="EMBL" id="LUCH01017309">
    <property type="protein sequence ID" value="KAF5395108.1"/>
    <property type="molecule type" value="Genomic_DNA"/>
</dbReference>
<dbReference type="OrthoDB" id="20865at2759"/>
<evidence type="ECO:0000256" key="1">
    <source>
        <dbReference type="SAM" id="Coils"/>
    </source>
</evidence>
<keyword evidence="5" id="KW-1185">Reference proteome</keyword>
<feature type="coiled-coil region" evidence="1">
    <location>
        <begin position="44"/>
        <end position="106"/>
    </location>
</feature>
<dbReference type="GO" id="GO:0005634">
    <property type="term" value="C:nucleus"/>
    <property type="evidence" value="ECO:0007669"/>
    <property type="project" value="TreeGrafter"/>
</dbReference>
<organism evidence="4 5">
    <name type="scientific">Paragonimus heterotremus</name>
    <dbReference type="NCBI Taxonomy" id="100268"/>
    <lineage>
        <taxon>Eukaryota</taxon>
        <taxon>Metazoa</taxon>
        <taxon>Spiralia</taxon>
        <taxon>Lophotrochozoa</taxon>
        <taxon>Platyhelminthes</taxon>
        <taxon>Trematoda</taxon>
        <taxon>Digenea</taxon>
        <taxon>Plagiorchiida</taxon>
        <taxon>Troglotremata</taxon>
        <taxon>Troglotrematidae</taxon>
        <taxon>Paragonimus</taxon>
    </lineage>
</organism>
<evidence type="ECO:0000259" key="3">
    <source>
        <dbReference type="PROSITE" id="PS51896"/>
    </source>
</evidence>
<feature type="compositionally biased region" description="Basic residues" evidence="2">
    <location>
        <begin position="347"/>
        <end position="359"/>
    </location>
</feature>
<sequence length="380" mass="42155">MHDSSTVENDSTFMDRFQMLVSIKDKTKLMNDAFVSLSERTRFAEKEARRISEYEEEMQCLLADRAFHLQQLQLIEYDIVLLSATIRNAYHDRQQAQSSAERLRNQYELLFHGVNENRAAVKLTALCPGDAPGTPTQCSKTKSPSTILDTAPGAPDSPVYGLTFATRLPIDREPGEQSRKQVDSKDLSTGTSDETEPSSAASLLTKNKQRNYSRSTVEAGQLERNCSSDMIRSLSDIKPLGCLLEKMASEESANNSKQGTDSRLGVHTVDLNPPSSSFAQDLVNDAQCFTSSNNEGASIMFSYAESQHPFFHRSEVHSIGHAPPMKTCQSCQQLIHRNAPICPLCKTKSRSRHPKKAKPRIPQSTQVGGFCSSSVSDRLD</sequence>
<feature type="compositionally biased region" description="Polar residues" evidence="2">
    <location>
        <begin position="134"/>
        <end position="148"/>
    </location>
</feature>